<gene>
    <name evidence="6" type="ORF">GBZ86_00810</name>
</gene>
<keyword evidence="1 4" id="KW-0489">Methyltransferase</keyword>
<sequence>MNILEYIEDNILLFDGAMGTKLKEVGWDMSCSSELLNLSRQYWVKEVYEKYIDAGAKAITTNTFMCSLENSEKYGYKLEEVIKNAVDIAREVINNRGIYLSLSVGPSCEFFKKGEVDLNKVYENYKTIGKIANKCDIDVIAVETILNIEEGKLALKALKETTKVPIFITMSLCGGNKEFLDASVKEICKVYETLGANAVGINCSNSPKEIKDIVKEFLKFAKVPVIVRPNAGIPKNMNGNYEYDCSIEEYVNYMKEFIKDGVKIIGGCCGTNENFIKELKQNI</sequence>
<dbReference type="GO" id="GO:0008270">
    <property type="term" value="F:zinc ion binding"/>
    <property type="evidence" value="ECO:0007669"/>
    <property type="project" value="InterPro"/>
</dbReference>
<dbReference type="InterPro" id="IPR003726">
    <property type="entry name" value="HCY_dom"/>
</dbReference>
<dbReference type="AlphaFoldDB" id="A0A6I1MFM6"/>
<organism evidence="6 7">
    <name type="scientific">Clostridium tarantellae</name>
    <dbReference type="NCBI Taxonomy" id="39493"/>
    <lineage>
        <taxon>Bacteria</taxon>
        <taxon>Bacillati</taxon>
        <taxon>Bacillota</taxon>
        <taxon>Clostridia</taxon>
        <taxon>Eubacteriales</taxon>
        <taxon>Clostridiaceae</taxon>
        <taxon>Clostridium</taxon>
    </lineage>
</organism>
<dbReference type="Proteomes" id="UP000430345">
    <property type="component" value="Unassembled WGS sequence"/>
</dbReference>
<name>A0A6I1MFM6_9CLOT</name>
<dbReference type="PROSITE" id="PS50970">
    <property type="entry name" value="HCY"/>
    <property type="match status" value="1"/>
</dbReference>
<dbReference type="PIRSF" id="PIRSF037505">
    <property type="entry name" value="Betaine_HMT"/>
    <property type="match status" value="1"/>
</dbReference>
<dbReference type="GO" id="GO:0009086">
    <property type="term" value="P:methionine biosynthetic process"/>
    <property type="evidence" value="ECO:0007669"/>
    <property type="project" value="InterPro"/>
</dbReference>
<dbReference type="Gene3D" id="3.20.20.330">
    <property type="entry name" value="Homocysteine-binding-like domain"/>
    <property type="match status" value="1"/>
</dbReference>
<accession>A0A6I1MFM6</accession>
<keyword evidence="3 4" id="KW-0479">Metal-binding</keyword>
<feature type="binding site" evidence="3 4">
    <location>
        <position position="268"/>
    </location>
    <ligand>
        <name>Zn(2+)</name>
        <dbReference type="ChEBI" id="CHEBI:29105"/>
    </ligand>
</feature>
<dbReference type="PANTHER" id="PTHR11103:SF18">
    <property type="entry name" value="SLR1189 PROTEIN"/>
    <property type="match status" value="1"/>
</dbReference>
<evidence type="ECO:0000256" key="3">
    <source>
        <dbReference type="PIRSR" id="PIRSR037505-2"/>
    </source>
</evidence>
<evidence type="ECO:0000259" key="5">
    <source>
        <dbReference type="PROSITE" id="PS50970"/>
    </source>
</evidence>
<dbReference type="OrthoDB" id="9803687at2"/>
<dbReference type="GO" id="GO:0008168">
    <property type="term" value="F:methyltransferase activity"/>
    <property type="evidence" value="ECO:0007669"/>
    <property type="project" value="UniProtKB-UniRule"/>
</dbReference>
<evidence type="ECO:0000256" key="4">
    <source>
        <dbReference type="PROSITE-ProRule" id="PRU00333"/>
    </source>
</evidence>
<keyword evidence="3 4" id="KW-0862">Zinc</keyword>
<dbReference type="InterPro" id="IPR017226">
    <property type="entry name" value="BHMT-like"/>
</dbReference>
<feature type="binding site" evidence="3 4">
    <location>
        <position position="203"/>
    </location>
    <ligand>
        <name>Zn(2+)</name>
        <dbReference type="ChEBI" id="CHEBI:29105"/>
    </ligand>
</feature>
<feature type="binding site" evidence="3 4">
    <location>
        <position position="269"/>
    </location>
    <ligand>
        <name>Zn(2+)</name>
        <dbReference type="ChEBI" id="CHEBI:29105"/>
    </ligand>
</feature>
<dbReference type="PANTHER" id="PTHR11103">
    <property type="entry name" value="SLR1189 PROTEIN"/>
    <property type="match status" value="1"/>
</dbReference>
<comment type="cofactor">
    <cofactor evidence="3">
        <name>Zn(2+)</name>
        <dbReference type="ChEBI" id="CHEBI:29105"/>
    </cofactor>
    <text evidence="3">Binds 1 zinc ion per subunit.</text>
</comment>
<dbReference type="Pfam" id="PF02574">
    <property type="entry name" value="S-methyl_trans"/>
    <property type="match status" value="1"/>
</dbReference>
<evidence type="ECO:0000313" key="6">
    <source>
        <dbReference type="EMBL" id="MPQ42306.1"/>
    </source>
</evidence>
<dbReference type="EMBL" id="WHJC01000003">
    <property type="protein sequence ID" value="MPQ42306.1"/>
    <property type="molecule type" value="Genomic_DNA"/>
</dbReference>
<dbReference type="SUPFAM" id="SSF82282">
    <property type="entry name" value="Homocysteine S-methyltransferase"/>
    <property type="match status" value="1"/>
</dbReference>
<keyword evidence="7" id="KW-1185">Reference proteome</keyword>
<protein>
    <recommendedName>
        <fullName evidence="5">Hcy-binding domain-containing protein</fullName>
    </recommendedName>
</protein>
<feature type="domain" description="Hcy-binding" evidence="5">
    <location>
        <begin position="1"/>
        <end position="283"/>
    </location>
</feature>
<evidence type="ECO:0000256" key="2">
    <source>
        <dbReference type="ARBA" id="ARBA00022679"/>
    </source>
</evidence>
<dbReference type="GO" id="GO:0032259">
    <property type="term" value="P:methylation"/>
    <property type="evidence" value="ECO:0007669"/>
    <property type="project" value="UniProtKB-KW"/>
</dbReference>
<dbReference type="RefSeq" id="WP_152886820.1">
    <property type="nucleotide sequence ID" value="NZ_WHJC01000003.1"/>
</dbReference>
<keyword evidence="2 4" id="KW-0808">Transferase</keyword>
<dbReference type="InterPro" id="IPR036589">
    <property type="entry name" value="HCY_dom_sf"/>
</dbReference>
<proteinExistence type="predicted"/>
<reference evidence="6 7" key="1">
    <citation type="submission" date="2019-10" db="EMBL/GenBank/DDBJ databases">
        <title>The Genome Sequence of Clostridium tarantellae Isolated from Fish Brain.</title>
        <authorList>
            <person name="Bano L."/>
            <person name="Kiel M."/>
            <person name="Sales G."/>
            <person name="Doxey A.C."/>
            <person name="Mansfield M.J."/>
            <person name="Schiavone M."/>
            <person name="Rossetto O."/>
            <person name="Pirazzini M."/>
            <person name="Dobrindt U."/>
            <person name="Montecucco C."/>
        </authorList>
    </citation>
    <scope>NUCLEOTIDE SEQUENCE [LARGE SCALE GENOMIC DNA]</scope>
    <source>
        <strain evidence="6 7">DSM 3997</strain>
    </source>
</reference>
<comment type="caution">
    <text evidence="6">The sequence shown here is derived from an EMBL/GenBank/DDBJ whole genome shotgun (WGS) entry which is preliminary data.</text>
</comment>
<evidence type="ECO:0000256" key="1">
    <source>
        <dbReference type="ARBA" id="ARBA00022603"/>
    </source>
</evidence>
<evidence type="ECO:0000313" key="7">
    <source>
        <dbReference type="Proteomes" id="UP000430345"/>
    </source>
</evidence>